<proteinExistence type="predicted"/>
<accession>A0AAD9LHP9</accession>
<sequence length="655" mass="72498">MSSYSSSNASWPDCSKTRTPCCSPSCDNCLPGACSDGGCCEECPKRLCAKIFLGFIPALFHVLKFLREKCEKGKDWNDFNINKVTPLGKFLLGMGFNLTQLDESKDGQKLSGLLSSLFTSGSLIPLYNASKNYFTSKFKTYHYTSDSPSGSPPKSSPSTVRDMLFWLYGLRFTSGFPSLVLHCSALCLPFGNSFNSDAFCYYIYTCCFLLPVSFISVIQCPDGSPSFLPSHSDWQNFCYPSDTLELFEKFCEYVRKLYIPLTFLYFQCKNDSGQGGWKDCWYGKNCIVSSTAVFLGSSDFCNCSSSGSTGQGYLCNKDHSGKCSAASSSGSSCNSKCPHPLQRFLCDDNSLFKTPDSFGQLDFGQNPPVMLDSFGHFKMGFTQQNLSSTAKSGSSIHPVLGAFCNFGFYPLTRLCEFVLCVTLEPPSSLLDLFAFFKRIGETLKIDTFKSGLVEWINGEPGSYDGDSLNNAVQRLYNFKASHSASSHTASDLYSLCDCSGAKGLSTPDPTCGPYMYPLIADAFQLYPTTFNGMYLSWVCYLAKEFKKGLEKFKGDLQNCPHCIDPSAKCDKIVKCPCVFPKLYKYGFIFWRGWNLNCTDAYGNSKHEEDNTKGDHKKGDPGCTQKSCSDFLDQLDKVVRPGSSLDLLIKAINVFL</sequence>
<keyword evidence="2" id="KW-1185">Reference proteome</keyword>
<dbReference type="Proteomes" id="UP001195914">
    <property type="component" value="Unassembled WGS sequence"/>
</dbReference>
<dbReference type="AlphaFoldDB" id="A0AAD9LHP9"/>
<name>A0AAD9LHP9_BABDI</name>
<organism evidence="1 2">
    <name type="scientific">Babesia divergens</name>
    <dbReference type="NCBI Taxonomy" id="32595"/>
    <lineage>
        <taxon>Eukaryota</taxon>
        <taxon>Sar</taxon>
        <taxon>Alveolata</taxon>
        <taxon>Apicomplexa</taxon>
        <taxon>Aconoidasida</taxon>
        <taxon>Piroplasmida</taxon>
        <taxon>Babesiidae</taxon>
        <taxon>Babesia</taxon>
    </lineage>
</organism>
<reference evidence="1" key="1">
    <citation type="journal article" date="2014" name="Nucleic Acids Res.">
        <title>The evolutionary dynamics of variant antigen genes in Babesia reveal a history of genomic innovation underlying host-parasite interaction.</title>
        <authorList>
            <person name="Jackson A.P."/>
            <person name="Otto T.D."/>
            <person name="Darby A."/>
            <person name="Ramaprasad A."/>
            <person name="Xia D."/>
            <person name="Echaide I.E."/>
            <person name="Farber M."/>
            <person name="Gahlot S."/>
            <person name="Gamble J."/>
            <person name="Gupta D."/>
            <person name="Gupta Y."/>
            <person name="Jackson L."/>
            <person name="Malandrin L."/>
            <person name="Malas T.B."/>
            <person name="Moussa E."/>
            <person name="Nair M."/>
            <person name="Reid A.J."/>
            <person name="Sanders M."/>
            <person name="Sharma J."/>
            <person name="Tracey A."/>
            <person name="Quail M.A."/>
            <person name="Weir W."/>
            <person name="Wastling J.M."/>
            <person name="Hall N."/>
            <person name="Willadsen P."/>
            <person name="Lingelbach K."/>
            <person name="Shiels B."/>
            <person name="Tait A."/>
            <person name="Berriman M."/>
            <person name="Allred D.R."/>
            <person name="Pain A."/>
        </authorList>
    </citation>
    <scope>NUCLEOTIDE SEQUENCE</scope>
    <source>
        <strain evidence="1">1802A</strain>
    </source>
</reference>
<protein>
    <submittedName>
        <fullName evidence="1">Variant erythrocyte surface antigen-1 family protein</fullName>
    </submittedName>
</protein>
<gene>
    <name evidence="1" type="ORF">X943_002402</name>
</gene>
<evidence type="ECO:0000313" key="1">
    <source>
        <dbReference type="EMBL" id="KAK1936815.1"/>
    </source>
</evidence>
<reference evidence="1" key="2">
    <citation type="submission" date="2021-05" db="EMBL/GenBank/DDBJ databases">
        <authorList>
            <person name="Pain A."/>
        </authorList>
    </citation>
    <scope>NUCLEOTIDE SEQUENCE</scope>
    <source>
        <strain evidence="1">1802A</strain>
    </source>
</reference>
<dbReference type="EMBL" id="JAHBMH010000040">
    <property type="protein sequence ID" value="KAK1936815.1"/>
    <property type="molecule type" value="Genomic_DNA"/>
</dbReference>
<comment type="caution">
    <text evidence="1">The sequence shown here is derived from an EMBL/GenBank/DDBJ whole genome shotgun (WGS) entry which is preliminary data.</text>
</comment>
<evidence type="ECO:0000313" key="2">
    <source>
        <dbReference type="Proteomes" id="UP001195914"/>
    </source>
</evidence>
<feature type="non-terminal residue" evidence="1">
    <location>
        <position position="655"/>
    </location>
</feature>